<feature type="signal peptide" evidence="2">
    <location>
        <begin position="1"/>
        <end position="26"/>
    </location>
</feature>
<feature type="compositionally biased region" description="Basic and acidic residues" evidence="1">
    <location>
        <begin position="64"/>
        <end position="76"/>
    </location>
</feature>
<feature type="compositionally biased region" description="Basic and acidic residues" evidence="1">
    <location>
        <begin position="96"/>
        <end position="106"/>
    </location>
</feature>
<accession>A0A7H1B495</accession>
<evidence type="ECO:0000313" key="3">
    <source>
        <dbReference type="EMBL" id="QNS03550.1"/>
    </source>
</evidence>
<reference evidence="3 4" key="1">
    <citation type="submission" date="2020-09" db="EMBL/GenBank/DDBJ databases">
        <title>A novel species.</title>
        <authorList>
            <person name="Gao J."/>
        </authorList>
    </citation>
    <scope>NUCLEOTIDE SEQUENCE [LARGE SCALE GENOMIC DNA]</scope>
    <source>
        <strain evidence="3 4">CRXT-Y-14</strain>
    </source>
</reference>
<dbReference type="EMBL" id="CP061281">
    <property type="protein sequence ID" value="QNS03550.1"/>
    <property type="molecule type" value="Genomic_DNA"/>
</dbReference>
<sequence>MRALARRHLGKLVTGVALAVAGAAVAVGVSLPDDAGAAGDAAKAAAAERDAVAPEGTVEAAPEEGEKGVGRDPLTDAEIDRAERLAVAGGNLRRNALDVEGDRGPEHLSTNLTETDPRLSGTAAAQRRADVVYYDYKSDAVVTKTVNLDTGKVEDTSTDHGVQPPPGKDELTEAAQLLIGDRLGAGLRADYKDATGKKLTGPDQLELSGMVFRKGTVANVPADLAACGTHRCLRVITKVKSGPWIDTRALVVDLSDRTVGRLS</sequence>
<dbReference type="Proteomes" id="UP000516428">
    <property type="component" value="Chromosome"/>
</dbReference>
<keyword evidence="4" id="KW-1185">Reference proteome</keyword>
<keyword evidence="2" id="KW-0732">Signal</keyword>
<dbReference type="AlphaFoldDB" id="A0A7H1B495"/>
<organism evidence="3 4">
    <name type="scientific">Streptomyces xanthii</name>
    <dbReference type="NCBI Taxonomy" id="2768069"/>
    <lineage>
        <taxon>Bacteria</taxon>
        <taxon>Bacillati</taxon>
        <taxon>Actinomycetota</taxon>
        <taxon>Actinomycetes</taxon>
        <taxon>Kitasatosporales</taxon>
        <taxon>Streptomycetaceae</taxon>
        <taxon>Streptomyces</taxon>
    </lineage>
</organism>
<dbReference type="Gene3D" id="3.10.450.40">
    <property type="match status" value="1"/>
</dbReference>
<evidence type="ECO:0000256" key="1">
    <source>
        <dbReference type="SAM" id="MobiDB-lite"/>
    </source>
</evidence>
<protein>
    <submittedName>
        <fullName evidence="3">Tat pathway signal sequence domain protein</fullName>
    </submittedName>
</protein>
<evidence type="ECO:0000256" key="2">
    <source>
        <dbReference type="SAM" id="SignalP"/>
    </source>
</evidence>
<feature type="region of interest" description="Disordered" evidence="1">
    <location>
        <begin position="53"/>
        <end position="76"/>
    </location>
</feature>
<dbReference type="KEGG" id="sxn:IAG42_07830"/>
<feature type="region of interest" description="Disordered" evidence="1">
    <location>
        <begin position="96"/>
        <end position="124"/>
    </location>
</feature>
<proteinExistence type="predicted"/>
<gene>
    <name evidence="3" type="ORF">IAG42_07830</name>
</gene>
<evidence type="ECO:0000313" key="4">
    <source>
        <dbReference type="Proteomes" id="UP000516428"/>
    </source>
</evidence>
<feature type="chain" id="PRO_5039355370" evidence="2">
    <location>
        <begin position="27"/>
        <end position="263"/>
    </location>
</feature>
<name>A0A7H1B495_9ACTN</name>
<dbReference type="RefSeq" id="WP_188336304.1">
    <property type="nucleotide sequence ID" value="NZ_CP061281.1"/>
</dbReference>